<feature type="compositionally biased region" description="Acidic residues" evidence="1">
    <location>
        <begin position="133"/>
        <end position="144"/>
    </location>
</feature>
<dbReference type="Pfam" id="PF18970">
    <property type="entry name" value="DUF5709"/>
    <property type="match status" value="1"/>
</dbReference>
<feature type="compositionally biased region" description="Acidic residues" evidence="1">
    <location>
        <begin position="8"/>
        <end position="35"/>
    </location>
</feature>
<evidence type="ECO:0000313" key="3">
    <source>
        <dbReference type="EMBL" id="NGO70214.1"/>
    </source>
</evidence>
<organism evidence="3 4">
    <name type="scientific">Streptomyces boncukensis</name>
    <dbReference type="NCBI Taxonomy" id="2711219"/>
    <lineage>
        <taxon>Bacteria</taxon>
        <taxon>Bacillati</taxon>
        <taxon>Actinomycetota</taxon>
        <taxon>Actinomycetes</taxon>
        <taxon>Kitasatosporales</taxon>
        <taxon>Streptomycetaceae</taxon>
        <taxon>Streptomyces</taxon>
    </lineage>
</organism>
<feature type="region of interest" description="Disordered" evidence="1">
    <location>
        <begin position="1"/>
        <end position="102"/>
    </location>
</feature>
<evidence type="ECO:0000256" key="1">
    <source>
        <dbReference type="SAM" id="MobiDB-lite"/>
    </source>
</evidence>
<dbReference type="Proteomes" id="UP000477722">
    <property type="component" value="Unassembled WGS sequence"/>
</dbReference>
<comment type="caution">
    <text evidence="3">The sequence shown here is derived from an EMBL/GenBank/DDBJ whole genome shotgun (WGS) entry which is preliminary data.</text>
</comment>
<dbReference type="RefSeq" id="WP_165299885.1">
    <property type="nucleotide sequence ID" value="NZ_JAAKZZ010000176.1"/>
</dbReference>
<evidence type="ECO:0000313" key="4">
    <source>
        <dbReference type="Proteomes" id="UP000477722"/>
    </source>
</evidence>
<evidence type="ECO:0000259" key="2">
    <source>
        <dbReference type="Pfam" id="PF18970"/>
    </source>
</evidence>
<gene>
    <name evidence="3" type="ORF">G5C65_18035</name>
</gene>
<keyword evidence="4" id="KW-1185">Reference proteome</keyword>
<dbReference type="EMBL" id="JAAKZZ010000176">
    <property type="protein sequence ID" value="NGO70214.1"/>
    <property type="molecule type" value="Genomic_DNA"/>
</dbReference>
<protein>
    <recommendedName>
        <fullName evidence="2">DUF5709 domain-containing protein</fullName>
    </recommendedName>
</protein>
<dbReference type="InterPro" id="IPR043763">
    <property type="entry name" value="DUF5709"/>
</dbReference>
<feature type="region of interest" description="Disordered" evidence="1">
    <location>
        <begin position="125"/>
        <end position="144"/>
    </location>
</feature>
<dbReference type="AlphaFoldDB" id="A0A6G4X0E1"/>
<feature type="domain" description="DUF5709" evidence="2">
    <location>
        <begin position="88"/>
        <end position="134"/>
    </location>
</feature>
<accession>A0A6G4X0E1</accession>
<feature type="compositionally biased region" description="Basic and acidic residues" evidence="1">
    <location>
        <begin position="57"/>
        <end position="76"/>
    </location>
</feature>
<reference evidence="3 4" key="1">
    <citation type="submission" date="2020-02" db="EMBL/GenBank/DDBJ databases">
        <title>Whole-genome analyses of novel actinobacteria.</title>
        <authorList>
            <person name="Sahin N."/>
            <person name="Tatar D."/>
        </authorList>
    </citation>
    <scope>NUCLEOTIDE SEQUENCE [LARGE SCALE GENOMIC DNA]</scope>
    <source>
        <strain evidence="3 4">SB3404</strain>
    </source>
</reference>
<proteinExistence type="predicted"/>
<sequence>MTERTDGFDEPGPAEDDGVLEPADSLETDQLDADPLDTGIVPPDHWSRAEFYGNTAEEARRGESLDQHLAAEEPERPGPVSDSWAEGPAPRTGRLTAGDAGCHPVRDSEILAYDAGVDGGAASAEEAAVHVVEDEDAWEEESAE</sequence>
<name>A0A6G4X0E1_9ACTN</name>